<accession>A0ABX3A7B5</accession>
<gene>
    <name evidence="4" type="ORF">BGC07_12095</name>
</gene>
<name>A0ABX3A7B5_9GAMM</name>
<evidence type="ECO:0000256" key="2">
    <source>
        <dbReference type="SAM" id="SignalP"/>
    </source>
</evidence>
<comment type="caution">
    <text evidence="4">The sequence shown here is derived from an EMBL/GenBank/DDBJ whole genome shotgun (WGS) entry which is preliminary data.</text>
</comment>
<evidence type="ECO:0000256" key="1">
    <source>
        <dbReference type="ARBA" id="ARBA00010457"/>
    </source>
</evidence>
<dbReference type="SUPFAM" id="SSF49329">
    <property type="entry name" value="Cu,Zn superoxide dismutase-like"/>
    <property type="match status" value="1"/>
</dbReference>
<keyword evidence="5" id="KW-1185">Reference proteome</keyword>
<dbReference type="Proteomes" id="UP000094329">
    <property type="component" value="Unassembled WGS sequence"/>
</dbReference>
<dbReference type="Pfam" id="PF00080">
    <property type="entry name" value="Sod_Cu"/>
    <property type="match status" value="1"/>
</dbReference>
<protein>
    <recommendedName>
        <fullName evidence="3">Superoxide dismutase copper/zinc binding domain-containing protein</fullName>
    </recommendedName>
</protein>
<dbReference type="InterPro" id="IPR024134">
    <property type="entry name" value="SOD_Cu/Zn_/chaperone"/>
</dbReference>
<evidence type="ECO:0000313" key="5">
    <source>
        <dbReference type="Proteomes" id="UP000094329"/>
    </source>
</evidence>
<proteinExistence type="inferred from homology"/>
<feature type="chain" id="PRO_5045579417" description="Superoxide dismutase copper/zinc binding domain-containing protein" evidence="2">
    <location>
        <begin position="26"/>
        <end position="183"/>
    </location>
</feature>
<keyword evidence="2" id="KW-0732">Signal</keyword>
<reference evidence="4 5" key="1">
    <citation type="submission" date="2016-08" db="EMBL/GenBank/DDBJ databases">
        <title>Draft genome sequence of Candidatus Piscirickettsia litoralis, from seawater.</title>
        <authorList>
            <person name="Wan X."/>
            <person name="Lee A.J."/>
            <person name="Hou S."/>
            <person name="Donachie S.P."/>
        </authorList>
    </citation>
    <scope>NUCLEOTIDE SEQUENCE [LARGE SCALE GENOMIC DNA]</scope>
    <source>
        <strain evidence="4 5">Y2</strain>
    </source>
</reference>
<evidence type="ECO:0000313" key="4">
    <source>
        <dbReference type="EMBL" id="ODN43523.1"/>
    </source>
</evidence>
<dbReference type="EMBL" id="MDTU01000001">
    <property type="protein sequence ID" value="ODN43523.1"/>
    <property type="molecule type" value="Genomic_DNA"/>
</dbReference>
<feature type="signal peptide" evidence="2">
    <location>
        <begin position="1"/>
        <end position="25"/>
    </location>
</feature>
<dbReference type="InterPro" id="IPR001424">
    <property type="entry name" value="SOD_Cu_Zn_dom"/>
</dbReference>
<feature type="domain" description="Superoxide dismutase copper/zinc binding" evidence="3">
    <location>
        <begin position="51"/>
        <end position="177"/>
    </location>
</feature>
<comment type="similarity">
    <text evidence="1">Belongs to the Cu-Zn superoxide dismutase family.</text>
</comment>
<evidence type="ECO:0000259" key="3">
    <source>
        <dbReference type="Pfam" id="PF00080"/>
    </source>
</evidence>
<dbReference type="InterPro" id="IPR036423">
    <property type="entry name" value="SOD-like_Cu/Zn_dom_sf"/>
</dbReference>
<sequence>MKPMHQVLLLALIVLSFPVTGLAHADSYLTTVKSITFSIYSLEDQDKKYLGTVTTTDTPFGLLLTPKLSYLPNGIHAWHIHQVASCDHQGKAAGKHFHHHQKNTTQHATGPYDPNAPVGDLPSLTVINHHAELPVLAPRLKLADLPGRSIVIHQFGGKYYSSITNKSGGKPIACGTINYNLTQ</sequence>
<organism evidence="4 5">
    <name type="scientific">Piscirickettsia litoralis</name>
    <dbReference type="NCBI Taxonomy" id="1891921"/>
    <lineage>
        <taxon>Bacteria</taxon>
        <taxon>Pseudomonadati</taxon>
        <taxon>Pseudomonadota</taxon>
        <taxon>Gammaproteobacteria</taxon>
        <taxon>Thiotrichales</taxon>
        <taxon>Piscirickettsiaceae</taxon>
        <taxon>Piscirickettsia</taxon>
    </lineage>
</organism>
<dbReference type="PANTHER" id="PTHR10003">
    <property type="entry name" value="SUPEROXIDE DISMUTASE CU-ZN -RELATED"/>
    <property type="match status" value="1"/>
</dbReference>
<dbReference type="Gene3D" id="2.60.40.200">
    <property type="entry name" value="Superoxide dismutase, copper/zinc binding domain"/>
    <property type="match status" value="1"/>
</dbReference>